<proteinExistence type="predicted"/>
<name>A0A1I5J3Y3_9FIRM</name>
<dbReference type="Proteomes" id="UP000198806">
    <property type="component" value="Unassembled WGS sequence"/>
</dbReference>
<dbReference type="STRING" id="1527.SAMN04489757_1642"/>
<feature type="compositionally biased region" description="Basic and acidic residues" evidence="1">
    <location>
        <begin position="1"/>
        <end position="16"/>
    </location>
</feature>
<dbReference type="RefSeq" id="WP_170848096.1">
    <property type="nucleotide sequence ID" value="NZ_BAABFM010000048.1"/>
</dbReference>
<evidence type="ECO:0000313" key="3">
    <source>
        <dbReference type="Proteomes" id="UP000198806"/>
    </source>
</evidence>
<keyword evidence="3" id="KW-1185">Reference proteome</keyword>
<dbReference type="EMBL" id="FOWD01000064">
    <property type="protein sequence ID" value="SFO67081.1"/>
    <property type="molecule type" value="Genomic_DNA"/>
</dbReference>
<evidence type="ECO:0000313" key="2">
    <source>
        <dbReference type="EMBL" id="SFO67081.1"/>
    </source>
</evidence>
<organism evidence="2 3">
    <name type="scientific">Anaerocolumna aminovalerica</name>
    <dbReference type="NCBI Taxonomy" id="1527"/>
    <lineage>
        <taxon>Bacteria</taxon>
        <taxon>Bacillati</taxon>
        <taxon>Bacillota</taxon>
        <taxon>Clostridia</taxon>
        <taxon>Lachnospirales</taxon>
        <taxon>Lachnospiraceae</taxon>
        <taxon>Anaerocolumna</taxon>
    </lineage>
</organism>
<reference evidence="2 3" key="1">
    <citation type="submission" date="2016-10" db="EMBL/GenBank/DDBJ databases">
        <authorList>
            <person name="de Groot N.N."/>
        </authorList>
    </citation>
    <scope>NUCLEOTIDE SEQUENCE [LARGE SCALE GENOMIC DNA]</scope>
    <source>
        <strain evidence="2 3">DSM 1283</strain>
    </source>
</reference>
<dbReference type="AlphaFoldDB" id="A0A1I5J3Y3"/>
<accession>A0A1I5J3Y3</accession>
<protein>
    <submittedName>
        <fullName evidence="2">Uncharacterized protein</fullName>
    </submittedName>
</protein>
<sequence length="48" mass="5618">MNKSKIEKQQQKKELENFNNVTHKTKVENQNQTHNSVKEGIGPINQKK</sequence>
<feature type="region of interest" description="Disordered" evidence="1">
    <location>
        <begin position="1"/>
        <end position="48"/>
    </location>
</feature>
<gene>
    <name evidence="2" type="ORF">SAMN04489757_1642</name>
</gene>
<evidence type="ECO:0000256" key="1">
    <source>
        <dbReference type="SAM" id="MobiDB-lite"/>
    </source>
</evidence>